<dbReference type="OrthoDB" id="196304at2157"/>
<organism evidence="3 4">
    <name type="scientific">Salinadaptatus halalkaliphilus</name>
    <dbReference type="NCBI Taxonomy" id="2419781"/>
    <lineage>
        <taxon>Archaea</taxon>
        <taxon>Methanobacteriati</taxon>
        <taxon>Methanobacteriota</taxon>
        <taxon>Stenosarchaea group</taxon>
        <taxon>Halobacteria</taxon>
        <taxon>Halobacteriales</taxon>
        <taxon>Natrialbaceae</taxon>
        <taxon>Salinadaptatus</taxon>
    </lineage>
</organism>
<sequence length="167" mass="18614">MVGPGHRQRPSADDPSDDLEASRTTVATLLSALVPLTVARRAIAVSVETARDRYDRGESVDIAVEFRNRLPIGVDVPTPRQRRWGWRVDGELEASDERRYVPERPATFSFDGGERKRTTVTWSGRFERTGDPHEFVVPDPGEYEISAFVATGPAGYQPSDSTTIRLE</sequence>
<accession>A0A4S3TQU2</accession>
<keyword evidence="4" id="KW-1185">Reference proteome</keyword>
<protein>
    <recommendedName>
        <fullName evidence="2">DUF7974 domain-containing protein</fullName>
    </recommendedName>
</protein>
<reference evidence="3 4" key="1">
    <citation type="submission" date="2018-10" db="EMBL/GenBank/DDBJ databases">
        <title>Natronolimnobius sp. XQ-INN 246 isolated from Inner Mongolia Autonomous Region of China.</title>
        <authorList>
            <person name="Xue Q."/>
        </authorList>
    </citation>
    <scope>NUCLEOTIDE SEQUENCE [LARGE SCALE GENOMIC DNA]</scope>
    <source>
        <strain evidence="3 4">XQ-INN 246</strain>
    </source>
</reference>
<evidence type="ECO:0000256" key="1">
    <source>
        <dbReference type="SAM" id="MobiDB-lite"/>
    </source>
</evidence>
<evidence type="ECO:0000259" key="2">
    <source>
        <dbReference type="Pfam" id="PF25929"/>
    </source>
</evidence>
<dbReference type="RefSeq" id="WP_141463766.1">
    <property type="nucleotide sequence ID" value="NZ_RBZW01000016.1"/>
</dbReference>
<name>A0A4S3TQU2_9EURY</name>
<dbReference type="Pfam" id="PF25929">
    <property type="entry name" value="DUF7974"/>
    <property type="match status" value="1"/>
</dbReference>
<proteinExistence type="predicted"/>
<comment type="caution">
    <text evidence="3">The sequence shown here is derived from an EMBL/GenBank/DDBJ whole genome shotgun (WGS) entry which is preliminary data.</text>
</comment>
<dbReference type="InterPro" id="IPR058280">
    <property type="entry name" value="DUF7974"/>
</dbReference>
<gene>
    <name evidence="3" type="ORF">D8Y22_05840</name>
</gene>
<evidence type="ECO:0000313" key="3">
    <source>
        <dbReference type="EMBL" id="THE65693.1"/>
    </source>
</evidence>
<dbReference type="AlphaFoldDB" id="A0A4S3TQU2"/>
<feature type="region of interest" description="Disordered" evidence="1">
    <location>
        <begin position="1"/>
        <end position="21"/>
    </location>
</feature>
<dbReference type="EMBL" id="RBZW01000016">
    <property type="protein sequence ID" value="THE65693.1"/>
    <property type="molecule type" value="Genomic_DNA"/>
</dbReference>
<dbReference type="Proteomes" id="UP000318864">
    <property type="component" value="Unassembled WGS sequence"/>
</dbReference>
<feature type="domain" description="DUF7974" evidence="2">
    <location>
        <begin position="32"/>
        <end position="167"/>
    </location>
</feature>
<evidence type="ECO:0000313" key="4">
    <source>
        <dbReference type="Proteomes" id="UP000318864"/>
    </source>
</evidence>